<feature type="domain" description="Peptidase M16 middle/third" evidence="3">
    <location>
        <begin position="391"/>
        <end position="618"/>
    </location>
</feature>
<dbReference type="InterPro" id="IPR011249">
    <property type="entry name" value="Metalloenz_LuxS/M16"/>
</dbReference>
<accession>A0AAJ6QU15</accession>
<evidence type="ECO:0000313" key="5">
    <source>
        <dbReference type="RefSeq" id="XP_003743825.1"/>
    </source>
</evidence>
<dbReference type="Pfam" id="PF05193">
    <property type="entry name" value="Peptidase_M16_C"/>
    <property type="match status" value="1"/>
</dbReference>
<dbReference type="KEGG" id="goe:100905921"/>
<keyword evidence="1" id="KW-0479">Metal-binding</keyword>
<dbReference type="GeneID" id="100905921"/>
<dbReference type="InterPro" id="IPR007863">
    <property type="entry name" value="Peptidase_M16_C"/>
</dbReference>
<dbReference type="Proteomes" id="UP000694867">
    <property type="component" value="Unplaced"/>
</dbReference>
<dbReference type="AlphaFoldDB" id="A0AAJ6QU15"/>
<evidence type="ECO:0000259" key="2">
    <source>
        <dbReference type="Pfam" id="PF05193"/>
    </source>
</evidence>
<reference evidence="5" key="1">
    <citation type="submission" date="2025-08" db="UniProtKB">
        <authorList>
            <consortium name="RefSeq"/>
        </authorList>
    </citation>
    <scope>IDENTIFICATION</scope>
</reference>
<dbReference type="InterPro" id="IPR032632">
    <property type="entry name" value="Peptidase_M16_M"/>
</dbReference>
<dbReference type="PANTHER" id="PTHR43690">
    <property type="entry name" value="NARDILYSIN"/>
    <property type="match status" value="1"/>
</dbReference>
<keyword evidence="4" id="KW-1185">Reference proteome</keyword>
<sequence length="897" mass="101662">MGSVKEDDRHIQQSSISCPRVCEIETSSDPEGYRVRRVDFNEHFKCLVSTEPDQLLARLTWCIDSGLADGAREVASFQQALFSSDKFRRFEDFIRLNNGALDPPILCVDFTIIGFEVHISALSLAAAKFAEILAAMDLADVDGRTITIENSSASSPENETLAALVGKEHRFARLLSFLNRPISLSRNGLSERISQLMPTRRKVLIVRGAQDVDQLIRIAQKFVSLVKCPKPVIDLAGKREDPMTAPDIENIKKMVVICSSAMPRLVVTWLLPGPDANDYRCKPLNYLAYLVQQEYCGGLLHQLREQDLASHIQVVVPEDSVEINKHWSVFRVIFMLTSRGVLFKERILAALFDYLSHIQRDDILEWIYGEAAMSCRLKSEYDSQPYLRSRKTLCRAILNHAPEDCFDRSHLMLEFDPQLISSTISRLSRSAFNVILEGDFDVSDFPDAEAHPSVGLIMDMPIIDRGSGKWSFTRYEPNELMPRKLEIRREQRFVENYPNVISKSGSHRLWYQFRDLNSPKVFCFLNFVGEPVSSAKWFVSAELACALLERELLTRRSAEAGIDLQGAVTSSGISISIDAANESLDTFMGCVVRRIRSTEISPKLFSECHADMIESYRLRTTNAGLAENMFEQMHSGELDLHKKIAAAEALQAEDIANVRRDMSGRLFRDCFIFGNYSSDDALQTGQVIDELGSDPRFPPPKAAPLENPRFEDRFHPGSLSDRKAIFLLYYQWKGISDVRNAFFLEILTDFFNSRIRIGDCAVYCMPRSRNEESTGFTVELACDKESLDRNRVLLERTLIQLVTEFSDDQDEIAQAFSSGKKRFKRCREATITSKCSLMAREARAHFTEIVNATYRFGKCFEIENAANSLESGVFYNWIQEAIASGCLRQPACRVRVG</sequence>
<dbReference type="RefSeq" id="XP_003743825.1">
    <property type="nucleotide sequence ID" value="XM_003743777.1"/>
</dbReference>
<evidence type="ECO:0000256" key="1">
    <source>
        <dbReference type="ARBA" id="ARBA00022723"/>
    </source>
</evidence>
<dbReference type="InterPro" id="IPR050626">
    <property type="entry name" value="Peptidase_M16"/>
</dbReference>
<dbReference type="Gene3D" id="3.30.830.10">
    <property type="entry name" value="Metalloenzyme, LuxS/M16 peptidase-like"/>
    <property type="match status" value="2"/>
</dbReference>
<feature type="domain" description="Peptidase M16 C-terminal" evidence="2">
    <location>
        <begin position="203"/>
        <end position="369"/>
    </location>
</feature>
<dbReference type="GO" id="GO:0046872">
    <property type="term" value="F:metal ion binding"/>
    <property type="evidence" value="ECO:0007669"/>
    <property type="project" value="UniProtKB-KW"/>
</dbReference>
<evidence type="ECO:0000259" key="3">
    <source>
        <dbReference type="Pfam" id="PF16187"/>
    </source>
</evidence>
<evidence type="ECO:0000313" key="4">
    <source>
        <dbReference type="Proteomes" id="UP000694867"/>
    </source>
</evidence>
<dbReference type="PANTHER" id="PTHR43690:SF18">
    <property type="entry name" value="INSULIN-DEGRADING ENZYME-RELATED"/>
    <property type="match status" value="1"/>
</dbReference>
<organism evidence="4 5">
    <name type="scientific">Galendromus occidentalis</name>
    <name type="common">western predatory mite</name>
    <dbReference type="NCBI Taxonomy" id="34638"/>
    <lineage>
        <taxon>Eukaryota</taxon>
        <taxon>Metazoa</taxon>
        <taxon>Ecdysozoa</taxon>
        <taxon>Arthropoda</taxon>
        <taxon>Chelicerata</taxon>
        <taxon>Arachnida</taxon>
        <taxon>Acari</taxon>
        <taxon>Parasitiformes</taxon>
        <taxon>Mesostigmata</taxon>
        <taxon>Gamasina</taxon>
        <taxon>Phytoseioidea</taxon>
        <taxon>Phytoseiidae</taxon>
        <taxon>Typhlodrominae</taxon>
        <taxon>Galendromus</taxon>
    </lineage>
</organism>
<dbReference type="SUPFAM" id="SSF63411">
    <property type="entry name" value="LuxS/MPP-like metallohydrolase"/>
    <property type="match status" value="2"/>
</dbReference>
<proteinExistence type="predicted"/>
<protein>
    <submittedName>
        <fullName evidence="5">Insulin-degrading enzyme-like 1, peroxisomal</fullName>
    </submittedName>
</protein>
<name>A0AAJ6QU15_9ACAR</name>
<gene>
    <name evidence="5" type="primary">LOC100905921</name>
</gene>
<dbReference type="Pfam" id="PF16187">
    <property type="entry name" value="Peptidase_M16_M"/>
    <property type="match status" value="1"/>
</dbReference>